<keyword evidence="1" id="KW-0812">Transmembrane</keyword>
<proteinExistence type="predicted"/>
<feature type="transmembrane region" description="Helical" evidence="1">
    <location>
        <begin position="45"/>
        <end position="64"/>
    </location>
</feature>
<dbReference type="RefSeq" id="XP_028866942.1">
    <property type="nucleotide sequence ID" value="XM_029011109.1"/>
</dbReference>
<reference evidence="2 3" key="1">
    <citation type="journal article" date="2017" name="BMC Genomics">
        <title>Whole-genome assembly of Babesia ovata and comparative genomics between closely related pathogens.</title>
        <authorList>
            <person name="Yamagishi J."/>
            <person name="Asada M."/>
            <person name="Hakimi H."/>
            <person name="Tanaka T.Q."/>
            <person name="Sugimoto C."/>
            <person name="Kawazu S."/>
        </authorList>
    </citation>
    <scope>NUCLEOTIDE SEQUENCE [LARGE SCALE GENOMIC DNA]</scope>
    <source>
        <strain evidence="2 3">Miyake</strain>
    </source>
</reference>
<keyword evidence="1" id="KW-0472">Membrane</keyword>
<name>A0A2H6KCL3_9APIC</name>
<dbReference type="VEuPathDB" id="PiroplasmaDB:BOVATA_021920"/>
<protein>
    <submittedName>
        <fullName evidence="2">Cytochrome c oxidase subunit I</fullName>
    </submittedName>
</protein>
<keyword evidence="1" id="KW-1133">Transmembrane helix</keyword>
<organism evidence="2 3">
    <name type="scientific">Babesia ovata</name>
    <dbReference type="NCBI Taxonomy" id="189622"/>
    <lineage>
        <taxon>Eukaryota</taxon>
        <taxon>Sar</taxon>
        <taxon>Alveolata</taxon>
        <taxon>Apicomplexa</taxon>
        <taxon>Aconoidasida</taxon>
        <taxon>Piroplasmida</taxon>
        <taxon>Babesiidae</taxon>
        <taxon>Babesia</taxon>
    </lineage>
</organism>
<dbReference type="AlphaFoldDB" id="A0A2H6KCL3"/>
<comment type="caution">
    <text evidence="2">The sequence shown here is derived from an EMBL/GenBank/DDBJ whole genome shotgun (WGS) entry which is preliminary data.</text>
</comment>
<dbReference type="GeneID" id="39874469"/>
<feature type="transmembrane region" description="Helical" evidence="1">
    <location>
        <begin position="106"/>
        <end position="127"/>
    </location>
</feature>
<accession>A0A2H6KCL3</accession>
<evidence type="ECO:0000313" key="3">
    <source>
        <dbReference type="Proteomes" id="UP000236319"/>
    </source>
</evidence>
<keyword evidence="3" id="KW-1185">Reference proteome</keyword>
<gene>
    <name evidence="2" type="ORF">BOVATA_021920</name>
</gene>
<sequence>MELYDYGGRLEHDTFYKIRPVLSCTAVFAILAAALHGVSANRVNCTVDLVCATLLIVLIVQPTWLGLVGMMTFSLTLLCSDILLLATGIAYEKLVWSPELLKNTGIAAYAVDIIYTAAVFISLNFGMNAESTFNCYAVWERPSKSDDLDDQDSAIYNEQDDVWAPFSGNASAVNSHRA</sequence>
<dbReference type="Proteomes" id="UP000236319">
    <property type="component" value="Unassembled WGS sequence"/>
</dbReference>
<evidence type="ECO:0000256" key="1">
    <source>
        <dbReference type="SAM" id="Phobius"/>
    </source>
</evidence>
<dbReference type="EMBL" id="BDSA01000002">
    <property type="protein sequence ID" value="GBE60699.1"/>
    <property type="molecule type" value="Genomic_DNA"/>
</dbReference>
<dbReference type="OrthoDB" id="366173at2759"/>
<feature type="transmembrane region" description="Helical" evidence="1">
    <location>
        <begin position="20"/>
        <end position="38"/>
    </location>
</feature>
<evidence type="ECO:0000313" key="2">
    <source>
        <dbReference type="EMBL" id="GBE60699.1"/>
    </source>
</evidence>